<dbReference type="Gene3D" id="1.20.58.220">
    <property type="entry name" value="Phosphate transport system protein phou homolog 2, domain 2"/>
    <property type="match status" value="1"/>
</dbReference>
<dbReference type="GO" id="GO:0030643">
    <property type="term" value="P:intracellular phosphate ion homeostasis"/>
    <property type="evidence" value="ECO:0007669"/>
    <property type="project" value="InterPro"/>
</dbReference>
<proteinExistence type="inferred from homology"/>
<name>A0A4Q0YED0_9BACT</name>
<evidence type="ECO:0000313" key="4">
    <source>
        <dbReference type="Proteomes" id="UP000290172"/>
    </source>
</evidence>
<protein>
    <submittedName>
        <fullName evidence="3">PhoU family transcriptional regulator</fullName>
    </submittedName>
</protein>
<dbReference type="SUPFAM" id="SSF109755">
    <property type="entry name" value="PhoU-like"/>
    <property type="match status" value="1"/>
</dbReference>
<dbReference type="InterPro" id="IPR026022">
    <property type="entry name" value="PhoU_dom"/>
</dbReference>
<organism evidence="3 4">
    <name type="scientific">Halarcobacter ebronensis</name>
    <dbReference type="NCBI Taxonomy" id="1462615"/>
    <lineage>
        <taxon>Bacteria</taxon>
        <taxon>Pseudomonadati</taxon>
        <taxon>Campylobacterota</taxon>
        <taxon>Epsilonproteobacteria</taxon>
        <taxon>Campylobacterales</taxon>
        <taxon>Arcobacteraceae</taxon>
        <taxon>Halarcobacter</taxon>
    </lineage>
</organism>
<evidence type="ECO:0000256" key="1">
    <source>
        <dbReference type="ARBA" id="ARBA00008107"/>
    </source>
</evidence>
<feature type="domain" description="PhoU" evidence="2">
    <location>
        <begin position="19"/>
        <end position="97"/>
    </location>
</feature>
<comment type="caution">
    <text evidence="3">The sequence shown here is derived from an EMBL/GenBank/DDBJ whole genome shotgun (WGS) entry which is preliminary data.</text>
</comment>
<dbReference type="GO" id="GO:0045936">
    <property type="term" value="P:negative regulation of phosphate metabolic process"/>
    <property type="evidence" value="ECO:0007669"/>
    <property type="project" value="InterPro"/>
</dbReference>
<dbReference type="AlphaFoldDB" id="A0A4Q0YED0"/>
<dbReference type="Proteomes" id="UP000290172">
    <property type="component" value="Unassembled WGS sequence"/>
</dbReference>
<dbReference type="EMBL" id="PDKJ01000007">
    <property type="protein sequence ID" value="RXJ67984.1"/>
    <property type="molecule type" value="Genomic_DNA"/>
</dbReference>
<dbReference type="Pfam" id="PF01895">
    <property type="entry name" value="PhoU"/>
    <property type="match status" value="2"/>
</dbReference>
<gene>
    <name evidence="3" type="ORF">CRV08_09245</name>
</gene>
<dbReference type="InterPro" id="IPR028366">
    <property type="entry name" value="PhoU"/>
</dbReference>
<evidence type="ECO:0000313" key="3">
    <source>
        <dbReference type="EMBL" id="RXJ67984.1"/>
    </source>
</evidence>
<evidence type="ECO:0000259" key="2">
    <source>
        <dbReference type="Pfam" id="PF01895"/>
    </source>
</evidence>
<accession>A0A4Q0YED0</accession>
<dbReference type="InterPro" id="IPR038078">
    <property type="entry name" value="PhoU-like_sf"/>
</dbReference>
<feature type="domain" description="PhoU" evidence="2">
    <location>
        <begin position="128"/>
        <end position="209"/>
    </location>
</feature>
<dbReference type="PANTHER" id="PTHR42930:SF3">
    <property type="entry name" value="PHOSPHATE-SPECIFIC TRANSPORT SYSTEM ACCESSORY PROTEIN PHOU"/>
    <property type="match status" value="1"/>
</dbReference>
<reference evidence="3 4" key="1">
    <citation type="submission" date="2017-10" db="EMBL/GenBank/DDBJ databases">
        <title>Genomics of the genus Arcobacter.</title>
        <authorList>
            <person name="Perez-Cataluna A."/>
            <person name="Figueras M.J."/>
        </authorList>
    </citation>
    <scope>NUCLEOTIDE SEQUENCE [LARGE SCALE GENOMIC DNA]</scope>
    <source>
        <strain evidence="3 4">CECT 8993</strain>
    </source>
</reference>
<sequence>MLKPYEENVQKIKDEIYSIGQEVVHANKISLAALKENDLSMLKDINLSIKSLSTKSNEVDNLIVKTLALYSPEARDLREMVSFLKITNELLRAGANSKAFVKTFKKSFVDDLDKHAILEYAIPLLKASNQALETAMQLIKETDEKVIETGFQKVSVEESKTDDLYAIIEKNTLKLIAKRIELSKDYFDVLSSLRRLEKTADRAASIANLLLFAHAGGVIEQAK</sequence>
<comment type="similarity">
    <text evidence="1">Belongs to the PhoU family.</text>
</comment>
<dbReference type="RefSeq" id="WP_128981359.1">
    <property type="nucleotide sequence ID" value="NZ_PDKJ01000007.1"/>
</dbReference>
<dbReference type="PANTHER" id="PTHR42930">
    <property type="entry name" value="PHOSPHATE-SPECIFIC TRANSPORT SYSTEM ACCESSORY PROTEIN PHOU"/>
    <property type="match status" value="1"/>
</dbReference>